<name>A0A4Q0SVS6_9BACT</name>
<evidence type="ECO:0000313" key="2">
    <source>
        <dbReference type="Proteomes" id="UP000289437"/>
    </source>
</evidence>
<organism evidence="1 2">
    <name type="scientific">Granulicella sibirica</name>
    <dbReference type="NCBI Taxonomy" id="2479048"/>
    <lineage>
        <taxon>Bacteria</taxon>
        <taxon>Pseudomonadati</taxon>
        <taxon>Acidobacteriota</taxon>
        <taxon>Terriglobia</taxon>
        <taxon>Terriglobales</taxon>
        <taxon>Acidobacteriaceae</taxon>
        <taxon>Granulicella</taxon>
    </lineage>
</organism>
<proteinExistence type="predicted"/>
<accession>A0A4Q0SVS6</accession>
<dbReference type="EMBL" id="RDSM01000003">
    <property type="protein sequence ID" value="RXH55143.1"/>
    <property type="molecule type" value="Genomic_DNA"/>
</dbReference>
<protein>
    <submittedName>
        <fullName evidence="1">Uncharacterized protein</fullName>
    </submittedName>
</protein>
<dbReference type="Proteomes" id="UP000289437">
    <property type="component" value="Unassembled WGS sequence"/>
</dbReference>
<keyword evidence="2" id="KW-1185">Reference proteome</keyword>
<dbReference type="AlphaFoldDB" id="A0A4Q0SVS6"/>
<comment type="caution">
    <text evidence="1">The sequence shown here is derived from an EMBL/GenBank/DDBJ whole genome shotgun (WGS) entry which is preliminary data.</text>
</comment>
<reference evidence="1 2" key="1">
    <citation type="submission" date="2018-11" db="EMBL/GenBank/DDBJ databases">
        <authorList>
            <person name="Mardanov A.V."/>
            <person name="Ravin N.V."/>
            <person name="Dedysh S.N."/>
        </authorList>
    </citation>
    <scope>NUCLEOTIDE SEQUENCE [LARGE SCALE GENOMIC DNA]</scope>
    <source>
        <strain evidence="1 2">AF10</strain>
    </source>
</reference>
<evidence type="ECO:0000313" key="1">
    <source>
        <dbReference type="EMBL" id="RXH55143.1"/>
    </source>
</evidence>
<reference evidence="2" key="2">
    <citation type="submission" date="2019-02" db="EMBL/GenBank/DDBJ databases">
        <title>Granulicella sibirica sp. nov., a psychrotolerant acidobacterium isolated from an organic soil layer in forested tundra, West Siberia.</title>
        <authorList>
            <person name="Oshkin I.Y."/>
            <person name="Kulichevskaya I.S."/>
            <person name="Rijpstra W.I.C."/>
            <person name="Sinninghe Damste J.S."/>
            <person name="Rakitin A.L."/>
            <person name="Ravin N.V."/>
            <person name="Dedysh S.N."/>
        </authorList>
    </citation>
    <scope>NUCLEOTIDE SEQUENCE [LARGE SCALE GENOMIC DNA]</scope>
    <source>
        <strain evidence="2">AF10</strain>
    </source>
</reference>
<gene>
    <name evidence="1" type="ORF">GRAN_4247</name>
</gene>
<sequence length="52" mass="5944">MKTSPKHGCSFHRPRREAFCERAGGSVASQVVVVAARRIFPPRHRKSKSYFE</sequence>